<reference evidence="1" key="1">
    <citation type="submission" date="2021-05" db="EMBL/GenBank/DDBJ databases">
        <authorList>
            <person name="Scholz U."/>
            <person name="Mascher M."/>
            <person name="Fiebig A."/>
        </authorList>
    </citation>
    <scope>NUCLEOTIDE SEQUENCE [LARGE SCALE GENOMIC DNA]</scope>
</reference>
<proteinExistence type="predicted"/>
<protein>
    <submittedName>
        <fullName evidence="1">Uncharacterized protein</fullName>
    </submittedName>
</protein>
<evidence type="ECO:0000313" key="2">
    <source>
        <dbReference type="Proteomes" id="UP001732700"/>
    </source>
</evidence>
<dbReference type="Proteomes" id="UP001732700">
    <property type="component" value="Chromosome 4C"/>
</dbReference>
<dbReference type="EnsemblPlants" id="AVESA.00010b.r2.4CG1275860.1">
    <property type="protein sequence ID" value="AVESA.00010b.r2.4CG1275860.1.CDS.1"/>
    <property type="gene ID" value="AVESA.00010b.r2.4CG1275860"/>
</dbReference>
<accession>A0ACD5WQQ9</accession>
<sequence>MQSIESYTTERPHVVLLASPGAGHLIPLAELARRLVEHHGFAATLVTFTNRSLPAHVLASCRLPETVATATLPAVDISDLPADADINMYVQVARRSLPNLRTLVRSISSARARPLAALVPDFLCSEALLVAAELGVPGYVFLPTNLAYLALRRQQMEMHHGLPPGEYRDFPEVVELAGGVSMRRADLPALYRDPKRLAFPQLLEDTRRYLRADGLLVNTFYEMEPPGLVEAFKLATERGAFPPVFAVGPLVRPRSAAVDASPCLEWLDRQPTGSVVCVSLGSGGGLSLEQTTELAAGIEDSGQRFLWVVRMPNLSTSELETTAAGGKGDDPLAWLPEGFLDRTAGRGLAVTAWVAQVRVLSHPATAVFVSHCGWNSTLESVHCGVPVVALPLGAEQKMNAIILEGKVGVALRPAARADGVVVREGISTALKELLEVEGKGRAVRRRAGDMQQAAVRACLPEGSSRRALQELATKWKLKAACGIEEK</sequence>
<evidence type="ECO:0000313" key="1">
    <source>
        <dbReference type="EnsemblPlants" id="AVESA.00010b.r2.4CG1275860.1.CDS.1"/>
    </source>
</evidence>
<name>A0ACD5WQQ9_AVESA</name>
<reference evidence="1" key="2">
    <citation type="submission" date="2025-09" db="UniProtKB">
        <authorList>
            <consortium name="EnsemblPlants"/>
        </authorList>
    </citation>
    <scope>IDENTIFICATION</scope>
</reference>
<organism evidence="1 2">
    <name type="scientific">Avena sativa</name>
    <name type="common">Oat</name>
    <dbReference type="NCBI Taxonomy" id="4498"/>
    <lineage>
        <taxon>Eukaryota</taxon>
        <taxon>Viridiplantae</taxon>
        <taxon>Streptophyta</taxon>
        <taxon>Embryophyta</taxon>
        <taxon>Tracheophyta</taxon>
        <taxon>Spermatophyta</taxon>
        <taxon>Magnoliopsida</taxon>
        <taxon>Liliopsida</taxon>
        <taxon>Poales</taxon>
        <taxon>Poaceae</taxon>
        <taxon>BOP clade</taxon>
        <taxon>Pooideae</taxon>
        <taxon>Poodae</taxon>
        <taxon>Poeae</taxon>
        <taxon>Poeae Chloroplast Group 1 (Aveneae type)</taxon>
        <taxon>Aveninae</taxon>
        <taxon>Avena</taxon>
    </lineage>
</organism>
<keyword evidence="2" id="KW-1185">Reference proteome</keyword>